<dbReference type="InterPro" id="IPR050491">
    <property type="entry name" value="AmpC-like"/>
</dbReference>
<feature type="signal peptide" evidence="1">
    <location>
        <begin position="1"/>
        <end position="23"/>
    </location>
</feature>
<evidence type="ECO:0000256" key="1">
    <source>
        <dbReference type="SAM" id="SignalP"/>
    </source>
</evidence>
<proteinExistence type="predicted"/>
<evidence type="ECO:0000313" key="4">
    <source>
        <dbReference type="Proteomes" id="UP000051735"/>
    </source>
</evidence>
<dbReference type="SUPFAM" id="SSF56601">
    <property type="entry name" value="beta-lactamase/transpeptidase-like"/>
    <property type="match status" value="1"/>
</dbReference>
<dbReference type="EMBL" id="AZGN01000011">
    <property type="protein sequence ID" value="KRM34034.1"/>
    <property type="molecule type" value="Genomic_DNA"/>
</dbReference>
<accession>A0ABR5PRI6</accession>
<dbReference type="InterPro" id="IPR012338">
    <property type="entry name" value="Beta-lactam/transpept-like"/>
</dbReference>
<dbReference type="Gene3D" id="3.40.710.10">
    <property type="entry name" value="DD-peptidase/beta-lactamase superfamily"/>
    <property type="match status" value="1"/>
</dbReference>
<evidence type="ECO:0000313" key="3">
    <source>
        <dbReference type="EMBL" id="KRM34034.1"/>
    </source>
</evidence>
<dbReference type="Proteomes" id="UP000051735">
    <property type="component" value="Unassembled WGS sequence"/>
</dbReference>
<dbReference type="PANTHER" id="PTHR46825:SF9">
    <property type="entry name" value="BETA-LACTAMASE-RELATED DOMAIN-CONTAINING PROTEIN"/>
    <property type="match status" value="1"/>
</dbReference>
<comment type="caution">
    <text evidence="3">The sequence shown here is derived from an EMBL/GenBank/DDBJ whole genome shotgun (WGS) entry which is preliminary data.</text>
</comment>
<dbReference type="PANTHER" id="PTHR46825">
    <property type="entry name" value="D-ALANYL-D-ALANINE-CARBOXYPEPTIDASE/ENDOPEPTIDASE AMPH"/>
    <property type="match status" value="1"/>
</dbReference>
<protein>
    <submittedName>
        <fullName evidence="3">Penicillin-binding protein</fullName>
    </submittedName>
</protein>
<evidence type="ECO:0000259" key="2">
    <source>
        <dbReference type="Pfam" id="PF00144"/>
    </source>
</evidence>
<keyword evidence="1" id="KW-0732">Signal</keyword>
<keyword evidence="4" id="KW-1185">Reference proteome</keyword>
<organism evidence="3 4">
    <name type="scientific">Lactobacillus intestinalis DSM 6629</name>
    <dbReference type="NCBI Taxonomy" id="1423761"/>
    <lineage>
        <taxon>Bacteria</taxon>
        <taxon>Bacillati</taxon>
        <taxon>Bacillota</taxon>
        <taxon>Bacilli</taxon>
        <taxon>Lactobacillales</taxon>
        <taxon>Lactobacillaceae</taxon>
        <taxon>Lactobacillus</taxon>
    </lineage>
</organism>
<reference evidence="3 4" key="1">
    <citation type="journal article" date="2015" name="Genome Announc.">
        <title>Expanding the biotechnology potential of lactobacilli through comparative genomics of 213 strains and associated genera.</title>
        <authorList>
            <person name="Sun Z."/>
            <person name="Harris H.M."/>
            <person name="McCann A."/>
            <person name="Guo C."/>
            <person name="Argimon S."/>
            <person name="Zhang W."/>
            <person name="Yang X."/>
            <person name="Jeffery I.B."/>
            <person name="Cooney J.C."/>
            <person name="Kagawa T.F."/>
            <person name="Liu W."/>
            <person name="Song Y."/>
            <person name="Salvetti E."/>
            <person name="Wrobel A."/>
            <person name="Rasinkangas P."/>
            <person name="Parkhill J."/>
            <person name="Rea M.C."/>
            <person name="O'Sullivan O."/>
            <person name="Ritari J."/>
            <person name="Douillard F.P."/>
            <person name="Paul Ross R."/>
            <person name="Yang R."/>
            <person name="Briner A.E."/>
            <person name="Felis G.E."/>
            <person name="de Vos W.M."/>
            <person name="Barrangou R."/>
            <person name="Klaenhammer T.R."/>
            <person name="Caufield P.W."/>
            <person name="Cui Y."/>
            <person name="Zhang H."/>
            <person name="O'Toole P.W."/>
        </authorList>
    </citation>
    <scope>NUCLEOTIDE SEQUENCE [LARGE SCALE GENOMIC DNA]</scope>
    <source>
        <strain evidence="3 4">DSM 6629</strain>
    </source>
</reference>
<sequence>MKRKLLAATAAITLGLSSFTLTAPVKPAYAATAEQKTQMRNFVRSTLGKHNVRGSVVVIKDGEPQQISYGWGWYGKKLGNGNSKVVYPTCSLQKVITAAMIIQLINETNHTNQQFSQYTKISRWYPNLKNADQISVGNLLTHTSGITATDTEIDRGYNYSEENSINWIVDHVNSRGEGQPGTYFYNNTNYILLAGIIAKVTNQSYESNFQTRIVNKLGLQHTYLYQNIPKDKTDAISYTYSNGKNYQDAEYVKRSLASQLPGAANMFSTPMDYYKILVGLSNGQILDRSDFNYLTHLKSKVTEYSGGVYLKNNDTLMSSYGNLAGTHFGNWFQVTTDMKNGLIMFLNQTDNNENNQKDVGYEILNYIKPNTFTQR</sequence>
<feature type="domain" description="Beta-lactamase-related" evidence="2">
    <location>
        <begin position="41"/>
        <end position="358"/>
    </location>
</feature>
<gene>
    <name evidence="3" type="ORF">FC44_GL000518</name>
</gene>
<dbReference type="InterPro" id="IPR001466">
    <property type="entry name" value="Beta-lactam-related"/>
</dbReference>
<name>A0ABR5PRI6_9LACO</name>
<feature type="chain" id="PRO_5045562857" evidence="1">
    <location>
        <begin position="24"/>
        <end position="375"/>
    </location>
</feature>
<dbReference type="Pfam" id="PF00144">
    <property type="entry name" value="Beta-lactamase"/>
    <property type="match status" value="1"/>
</dbReference>